<dbReference type="PIRSF" id="PIRSF031890">
    <property type="entry name" value="UCP031890_transporter_Tim44"/>
    <property type="match status" value="1"/>
</dbReference>
<dbReference type="AlphaFoldDB" id="A0A2M9FWD2"/>
<feature type="compositionally biased region" description="Basic and acidic residues" evidence="5">
    <location>
        <begin position="32"/>
        <end position="60"/>
    </location>
</feature>
<dbReference type="NCBIfam" id="NF033779">
    <property type="entry name" value="Tim44_TimA_adap"/>
    <property type="match status" value="1"/>
</dbReference>
<comment type="subcellular location">
    <subcellularLocation>
        <location evidence="1">Membrane</location>
    </subcellularLocation>
</comment>
<keyword evidence="6" id="KW-0812">Transmembrane</keyword>
<dbReference type="Pfam" id="PF04280">
    <property type="entry name" value="Tim44"/>
    <property type="match status" value="1"/>
</dbReference>
<dbReference type="RefSeq" id="WP_109795578.1">
    <property type="nucleotide sequence ID" value="NZ_PHIG01000054.1"/>
</dbReference>
<dbReference type="GO" id="GO:0051087">
    <property type="term" value="F:protein-folding chaperone binding"/>
    <property type="evidence" value="ECO:0007669"/>
    <property type="project" value="TreeGrafter"/>
</dbReference>
<evidence type="ECO:0000313" key="9">
    <source>
        <dbReference type="Proteomes" id="UP000229498"/>
    </source>
</evidence>
<feature type="compositionally biased region" description="Basic and acidic residues" evidence="5">
    <location>
        <begin position="68"/>
        <end position="82"/>
    </location>
</feature>
<reference evidence="8 9" key="1">
    <citation type="submission" date="2017-11" db="EMBL/GenBank/DDBJ databases">
        <title>Draft genome sequence of Rhizobiales bacterium SY3-13.</title>
        <authorList>
            <person name="Sun C."/>
        </authorList>
    </citation>
    <scope>NUCLEOTIDE SEQUENCE [LARGE SCALE GENOMIC DNA]</scope>
    <source>
        <strain evidence="8 9">SY3-13</strain>
    </source>
</reference>
<evidence type="ECO:0000256" key="1">
    <source>
        <dbReference type="ARBA" id="ARBA00004370"/>
    </source>
</evidence>
<evidence type="ECO:0000256" key="4">
    <source>
        <dbReference type="ARBA" id="ARBA00023136"/>
    </source>
</evidence>
<dbReference type="InterPro" id="IPR039544">
    <property type="entry name" value="Tim44-like"/>
</dbReference>
<dbReference type="SUPFAM" id="SSF54427">
    <property type="entry name" value="NTF2-like"/>
    <property type="match status" value="1"/>
</dbReference>
<comment type="similarity">
    <text evidence="2">Belongs to the Tim44 family.</text>
</comment>
<evidence type="ECO:0000313" key="8">
    <source>
        <dbReference type="EMBL" id="PJK27753.1"/>
    </source>
</evidence>
<dbReference type="EMBL" id="PHIG01000054">
    <property type="protein sequence ID" value="PJK27753.1"/>
    <property type="molecule type" value="Genomic_DNA"/>
</dbReference>
<evidence type="ECO:0000256" key="6">
    <source>
        <dbReference type="SAM" id="Phobius"/>
    </source>
</evidence>
<proteinExistence type="inferred from homology"/>
<dbReference type="Gene3D" id="3.10.450.240">
    <property type="match status" value="1"/>
</dbReference>
<feature type="transmembrane region" description="Helical" evidence="6">
    <location>
        <begin position="6"/>
        <end position="24"/>
    </location>
</feature>
<dbReference type="SMART" id="SM00978">
    <property type="entry name" value="Tim44"/>
    <property type="match status" value="1"/>
</dbReference>
<gene>
    <name evidence="8" type="ORF">CVT23_19905</name>
</gene>
<dbReference type="PANTHER" id="PTHR10721:SF1">
    <property type="entry name" value="MITOCHONDRIAL IMPORT INNER MEMBRANE TRANSLOCASE SUBUNIT TIM44"/>
    <property type="match status" value="1"/>
</dbReference>
<dbReference type="GO" id="GO:0030150">
    <property type="term" value="P:protein import into mitochondrial matrix"/>
    <property type="evidence" value="ECO:0007669"/>
    <property type="project" value="TreeGrafter"/>
</dbReference>
<dbReference type="InterPro" id="IPR032710">
    <property type="entry name" value="NTF2-like_dom_sf"/>
</dbReference>
<evidence type="ECO:0000256" key="3">
    <source>
        <dbReference type="ARBA" id="ARBA00022946"/>
    </source>
</evidence>
<evidence type="ECO:0000259" key="7">
    <source>
        <dbReference type="SMART" id="SM00978"/>
    </source>
</evidence>
<dbReference type="OrthoDB" id="9798618at2"/>
<dbReference type="GO" id="GO:0016020">
    <property type="term" value="C:membrane"/>
    <property type="evidence" value="ECO:0007669"/>
    <property type="project" value="UniProtKB-SubCell"/>
</dbReference>
<organism evidence="8 9">
    <name type="scientific">Minwuia thermotolerans</name>
    <dbReference type="NCBI Taxonomy" id="2056226"/>
    <lineage>
        <taxon>Bacteria</taxon>
        <taxon>Pseudomonadati</taxon>
        <taxon>Pseudomonadota</taxon>
        <taxon>Alphaproteobacteria</taxon>
        <taxon>Minwuiales</taxon>
        <taxon>Minwuiaceae</taxon>
        <taxon>Minwuia</taxon>
    </lineage>
</organism>
<dbReference type="PANTHER" id="PTHR10721">
    <property type="entry name" value="MITOCHONDRIAL IMPORT INNER MEMBRANE TRANSLOCASE SUBUNIT TIM44"/>
    <property type="match status" value="1"/>
</dbReference>
<accession>A0A2M9FWD2</accession>
<keyword evidence="9" id="KW-1185">Reference proteome</keyword>
<sequence>MGSDFPFFEVVIFGMIAAFFFLRLKNTLGRRTGHEQEEPRSHVGRRGEEPAKNGRQDDNVIRLPGQDAPRDTDFDIEPDHDATPLDRALNEIGRASGGGFDRASFVEGAKAAYELIVTSYAKGDKQALKPLLAGKVYKNFTDAIDRRKAEGQTQETELVGFDSVEIVDARVVDRKAEVTVRFVSEMISVTRDKDGEIVAGDAEDISVVTDIWTFAKDARSRDPNWELISTRSAH</sequence>
<keyword evidence="6" id="KW-1133">Transmembrane helix</keyword>
<keyword evidence="3" id="KW-0809">Transit peptide</keyword>
<evidence type="ECO:0000256" key="2">
    <source>
        <dbReference type="ARBA" id="ARBA00009597"/>
    </source>
</evidence>
<feature type="region of interest" description="Disordered" evidence="5">
    <location>
        <begin position="31"/>
        <end position="82"/>
    </location>
</feature>
<name>A0A2M9FWD2_9PROT</name>
<evidence type="ECO:0000256" key="5">
    <source>
        <dbReference type="SAM" id="MobiDB-lite"/>
    </source>
</evidence>
<dbReference type="InterPro" id="IPR016985">
    <property type="entry name" value="UCP031890_Tim44-rel"/>
</dbReference>
<protein>
    <recommendedName>
        <fullName evidence="7">Tim44-like domain-containing protein</fullName>
    </recommendedName>
</protein>
<dbReference type="Proteomes" id="UP000229498">
    <property type="component" value="Unassembled WGS sequence"/>
</dbReference>
<dbReference type="InterPro" id="IPR007379">
    <property type="entry name" value="Tim44-like_dom"/>
</dbReference>
<keyword evidence="4 6" id="KW-0472">Membrane</keyword>
<feature type="domain" description="Tim44-like" evidence="7">
    <location>
        <begin position="85"/>
        <end position="232"/>
    </location>
</feature>
<comment type="caution">
    <text evidence="8">The sequence shown here is derived from an EMBL/GenBank/DDBJ whole genome shotgun (WGS) entry which is preliminary data.</text>
</comment>